<keyword evidence="2" id="KW-1185">Reference proteome</keyword>
<dbReference type="RefSeq" id="WP_206091034.1">
    <property type="nucleotide sequence ID" value="NZ_CP065053.1"/>
</dbReference>
<organism evidence="1 2">
    <name type="scientific">Massilia antarctica</name>
    <dbReference type="NCBI Taxonomy" id="2765360"/>
    <lineage>
        <taxon>Bacteria</taxon>
        <taxon>Pseudomonadati</taxon>
        <taxon>Pseudomonadota</taxon>
        <taxon>Betaproteobacteria</taxon>
        <taxon>Burkholderiales</taxon>
        <taxon>Oxalobacteraceae</taxon>
        <taxon>Telluria group</taxon>
        <taxon>Massilia</taxon>
    </lineage>
</organism>
<sequence length="452" mass="49416">MTTLPIPRIIAPLIRRHAEDAAFYWALLDGSVITPRLSLDGLTRFGDMLDAHLEGLQVAGQDGLVPCLAALERWRKAAGAFVYAHQVFCLNEPVAMEALLVQVRARPEELLRGVISALAWRPPEQVASIVRRWTGADVEVIQQVAALRAAALLDANAVGLLGQPVEDFLYSSDAHICAAACRVAATVPHRPLLEAALTRCIVNPAMAVRAEAAIALHALARQAPRGNDEGNIALANTVWQCVVEQVVVSNESTGWYRHQALRRLRRWVRNLATMIPLGHDKIPALLDFMPPRISLHFVAYHGDSAHLAYAIAKMSHPDTSRYAGWVWQTITGVDLESAGLTLPEPALSGDSAGISEARSDADHGLPLPDMEAIARYSTAHLPARQRCLSGQGLTPLFAVAVLETAPQAHRSVASHFLRQCYPQIKLAPRGRIEDQLATIKQLRRLLIDEEVR</sequence>
<dbReference type="EMBL" id="CP065053">
    <property type="protein sequence ID" value="QPI51440.1"/>
    <property type="molecule type" value="Genomic_DNA"/>
</dbReference>
<evidence type="ECO:0000313" key="1">
    <source>
        <dbReference type="EMBL" id="QPI51440.1"/>
    </source>
</evidence>
<evidence type="ECO:0008006" key="3">
    <source>
        <dbReference type="Google" id="ProtNLM"/>
    </source>
</evidence>
<dbReference type="Proteomes" id="UP000662888">
    <property type="component" value="Chromosome"/>
</dbReference>
<proteinExistence type="predicted"/>
<protein>
    <recommendedName>
        <fullName evidence="3">HEAT repeat domain-containing protein</fullName>
    </recommendedName>
</protein>
<gene>
    <name evidence="1" type="ORF">IV454_07965</name>
</gene>
<accession>A0AA49AA73</accession>
<name>A0AA49AA73_9BURK</name>
<reference evidence="1 2" key="1">
    <citation type="submission" date="2020-11" db="EMBL/GenBank/DDBJ databases">
        <authorList>
            <person name="Sun Q."/>
        </authorList>
    </citation>
    <scope>NUCLEOTIDE SEQUENCE [LARGE SCALE GENOMIC DNA]</scope>
    <source>
        <strain evidence="1 2">P8398</strain>
    </source>
</reference>
<evidence type="ECO:0000313" key="2">
    <source>
        <dbReference type="Proteomes" id="UP000662888"/>
    </source>
</evidence>